<name>A1KA98_AZOSB</name>
<evidence type="ECO:0000313" key="7">
    <source>
        <dbReference type="EMBL" id="CAL95754.1"/>
    </source>
</evidence>
<feature type="transmembrane region" description="Helical" evidence="6">
    <location>
        <begin position="216"/>
        <end position="236"/>
    </location>
</feature>
<dbReference type="GO" id="GO:0016020">
    <property type="term" value="C:membrane"/>
    <property type="evidence" value="ECO:0007669"/>
    <property type="project" value="UniProtKB-SubCell"/>
</dbReference>
<evidence type="ECO:0000256" key="1">
    <source>
        <dbReference type="ARBA" id="ARBA00004141"/>
    </source>
</evidence>
<evidence type="ECO:0000256" key="2">
    <source>
        <dbReference type="ARBA" id="ARBA00009773"/>
    </source>
</evidence>
<feature type="transmembrane region" description="Helical" evidence="6">
    <location>
        <begin position="152"/>
        <end position="173"/>
    </location>
</feature>
<dbReference type="GO" id="GO:0055085">
    <property type="term" value="P:transmembrane transport"/>
    <property type="evidence" value="ECO:0007669"/>
    <property type="project" value="TreeGrafter"/>
</dbReference>
<evidence type="ECO:0000313" key="8">
    <source>
        <dbReference type="Proteomes" id="UP000002588"/>
    </source>
</evidence>
<dbReference type="OrthoDB" id="5792512at2"/>
<dbReference type="InterPro" id="IPR002549">
    <property type="entry name" value="AI-2E-like"/>
</dbReference>
<comment type="subcellular location">
    <subcellularLocation>
        <location evidence="1">Membrane</location>
        <topology evidence="1">Multi-pass membrane protein</topology>
    </subcellularLocation>
</comment>
<dbReference type="RefSeq" id="WP_011766862.1">
    <property type="nucleotide sequence ID" value="NC_008702.1"/>
</dbReference>
<keyword evidence="8" id="KW-1185">Reference proteome</keyword>
<evidence type="ECO:0000256" key="5">
    <source>
        <dbReference type="ARBA" id="ARBA00023136"/>
    </source>
</evidence>
<keyword evidence="3 6" id="KW-0812">Transmembrane</keyword>
<dbReference type="KEGG" id="aoa:dqs_3269"/>
<organism evidence="7 8">
    <name type="scientific">Azoarcus sp. (strain BH72)</name>
    <dbReference type="NCBI Taxonomy" id="418699"/>
    <lineage>
        <taxon>Bacteria</taxon>
        <taxon>Pseudomonadati</taxon>
        <taxon>Pseudomonadota</taxon>
        <taxon>Betaproteobacteria</taxon>
        <taxon>Rhodocyclales</taxon>
        <taxon>Zoogloeaceae</taxon>
        <taxon>Azoarcus</taxon>
    </lineage>
</organism>
<dbReference type="eggNOG" id="COG0628">
    <property type="taxonomic scope" value="Bacteria"/>
</dbReference>
<dbReference type="PANTHER" id="PTHR21716">
    <property type="entry name" value="TRANSMEMBRANE PROTEIN"/>
    <property type="match status" value="1"/>
</dbReference>
<dbReference type="STRING" id="62928.azo3137"/>
<feature type="transmembrane region" description="Helical" evidence="6">
    <location>
        <begin position="12"/>
        <end position="29"/>
    </location>
</feature>
<feature type="transmembrane region" description="Helical" evidence="6">
    <location>
        <begin position="310"/>
        <end position="339"/>
    </location>
</feature>
<evidence type="ECO:0000256" key="3">
    <source>
        <dbReference type="ARBA" id="ARBA00022692"/>
    </source>
</evidence>
<dbReference type="Proteomes" id="UP000002588">
    <property type="component" value="Chromosome"/>
</dbReference>
<comment type="similarity">
    <text evidence="2">Belongs to the autoinducer-2 exporter (AI-2E) (TC 2.A.86) family.</text>
</comment>
<feature type="transmembrane region" description="Helical" evidence="6">
    <location>
        <begin position="242"/>
        <end position="267"/>
    </location>
</feature>
<dbReference type="AlphaFoldDB" id="A1KA98"/>
<feature type="transmembrane region" description="Helical" evidence="6">
    <location>
        <begin position="274"/>
        <end position="298"/>
    </location>
</feature>
<feature type="transmembrane region" description="Helical" evidence="6">
    <location>
        <begin position="61"/>
        <end position="86"/>
    </location>
</feature>
<keyword evidence="5 6" id="KW-0472">Membrane</keyword>
<evidence type="ECO:0000256" key="4">
    <source>
        <dbReference type="ARBA" id="ARBA00022989"/>
    </source>
</evidence>
<dbReference type="Pfam" id="PF01594">
    <property type="entry name" value="AI-2E_transport"/>
    <property type="match status" value="1"/>
</dbReference>
<dbReference type="EMBL" id="AM406670">
    <property type="protein sequence ID" value="CAL95754.1"/>
    <property type="molecule type" value="Genomic_DNA"/>
</dbReference>
<dbReference type="KEGG" id="azo:azo3137"/>
<sequence>MTSARADRLQTAAWALVALALVGLFWLLSPILAPFAVAAVFAYICDPAVNWMVVRRVPRPAAVLLVITGLALILVALTLILVPMLYREAVTLIQRLPDLVEVFNQRAAPLLREHLGIRLQLDAGQARKWLAQNADTAQDVIPILLGHIKTGGLALIALVANLFLVPVVMFYLLQDWPRLLAALQRSVPRPWLERTMRIIRDIDSVLSEFLRGQLSVMLLLAVFYSVGLWLAGLNFALPVGVITGLLVFIPYVGFGGGLVLAILAALLQGDGWSTLIGVGVVYGLGQLIESFALTPYLVGERIGLHPLAVIFALMAFGQLFGFVGVLVALPVSAALLVALREVRSAWFSSRLYLGTGPHIATGAEIQDMDAPR</sequence>
<dbReference type="HOGENOM" id="CLU_031275_8_0_4"/>
<evidence type="ECO:0000256" key="6">
    <source>
        <dbReference type="SAM" id="Phobius"/>
    </source>
</evidence>
<dbReference type="PANTHER" id="PTHR21716:SF64">
    <property type="entry name" value="AI-2 TRANSPORT PROTEIN TQSA"/>
    <property type="match status" value="1"/>
</dbReference>
<keyword evidence="4 6" id="KW-1133">Transmembrane helix</keyword>
<accession>A1KA98</accession>
<reference evidence="7 8" key="1">
    <citation type="journal article" date="2006" name="Nat. Biotechnol.">
        <title>Complete genome of the mutualistic, N2-fixing grass endophyte Azoarcus sp. strain BH72.</title>
        <authorList>
            <person name="Krause A."/>
            <person name="Ramakumar A."/>
            <person name="Bartels D."/>
            <person name="Battistoni F."/>
            <person name="Bekel T."/>
            <person name="Boch J."/>
            <person name="Boehm M."/>
            <person name="Friedrich F."/>
            <person name="Hurek T."/>
            <person name="Krause L."/>
            <person name="Linke B."/>
            <person name="McHardy A.C."/>
            <person name="Sarkar A."/>
            <person name="Schneiker S."/>
            <person name="Syed A.A."/>
            <person name="Thauer R."/>
            <person name="Vorhoelter F.-J."/>
            <person name="Weidner S."/>
            <person name="Puehler A."/>
            <person name="Reinhold-Hurek B."/>
            <person name="Kaiser O."/>
            <person name="Goesmann A."/>
        </authorList>
    </citation>
    <scope>NUCLEOTIDE SEQUENCE [LARGE SCALE GENOMIC DNA]</scope>
    <source>
        <strain evidence="7 8">BH72</strain>
    </source>
</reference>
<protein>
    <submittedName>
        <fullName evidence="7">Conserved hypothetical membrane protein</fullName>
    </submittedName>
</protein>
<proteinExistence type="inferred from homology"/>
<gene>
    <name evidence="7" type="ordered locus">azo3137</name>
</gene>